<organism evidence="8 9">
    <name type="scientific">Salibacterium qingdaonense</name>
    <dbReference type="NCBI Taxonomy" id="266892"/>
    <lineage>
        <taxon>Bacteria</taxon>
        <taxon>Bacillati</taxon>
        <taxon>Bacillota</taxon>
        <taxon>Bacilli</taxon>
        <taxon>Bacillales</taxon>
        <taxon>Bacillaceae</taxon>
    </lineage>
</organism>
<name>A0A1I4NZX8_9BACI</name>
<feature type="binding site" evidence="7">
    <location>
        <position position="145"/>
    </location>
    <ligand>
        <name>substrate</name>
    </ligand>
</feature>
<feature type="binding site" evidence="7">
    <location>
        <position position="23"/>
    </location>
    <ligand>
        <name>Mg(2+)</name>
        <dbReference type="ChEBI" id="CHEBI:18420"/>
    </ligand>
</feature>
<keyword evidence="7" id="KW-0479">Metal-binding</keyword>
<dbReference type="GO" id="GO:0000287">
    <property type="term" value="F:magnesium ion binding"/>
    <property type="evidence" value="ECO:0007669"/>
    <property type="project" value="UniProtKB-UniRule"/>
</dbReference>
<dbReference type="Gene3D" id="3.40.50.300">
    <property type="entry name" value="P-loop containing nucleotide triphosphate hydrolases"/>
    <property type="match status" value="1"/>
</dbReference>
<dbReference type="EMBL" id="FOTY01000022">
    <property type="protein sequence ID" value="SFM20985.1"/>
    <property type="molecule type" value="Genomic_DNA"/>
</dbReference>
<evidence type="ECO:0000256" key="4">
    <source>
        <dbReference type="ARBA" id="ARBA00022777"/>
    </source>
</evidence>
<keyword evidence="2 7" id="KW-0808">Transferase</keyword>
<dbReference type="PANTHER" id="PTHR21087">
    <property type="entry name" value="SHIKIMATE KINASE"/>
    <property type="match status" value="1"/>
</dbReference>
<dbReference type="InterPro" id="IPR027417">
    <property type="entry name" value="P-loop_NTPase"/>
</dbReference>
<dbReference type="HAMAP" id="MF_00109">
    <property type="entry name" value="Shikimate_kinase"/>
    <property type="match status" value="1"/>
</dbReference>
<dbReference type="InterPro" id="IPR000623">
    <property type="entry name" value="Shikimate_kinase/TSH1"/>
</dbReference>
<dbReference type="UniPathway" id="UPA00053">
    <property type="reaction ID" value="UER00088"/>
</dbReference>
<evidence type="ECO:0000313" key="9">
    <source>
        <dbReference type="Proteomes" id="UP000199668"/>
    </source>
</evidence>
<comment type="caution">
    <text evidence="7">Lacks conserved residue(s) required for the propagation of feature annotation.</text>
</comment>
<dbReference type="SUPFAM" id="SSF52540">
    <property type="entry name" value="P-loop containing nucleoside triphosphate hydrolases"/>
    <property type="match status" value="1"/>
</dbReference>
<comment type="pathway">
    <text evidence="7">Metabolic intermediate biosynthesis; chorismate biosynthesis; chorismate from D-erythrose 4-phosphate and phosphoenolpyruvate: step 5/7.</text>
</comment>
<keyword evidence="5 7" id="KW-0067">ATP-binding</keyword>
<keyword evidence="4 7" id="KW-0418">Kinase</keyword>
<keyword evidence="1 7" id="KW-0028">Amino-acid biosynthesis</keyword>
<accession>A0A1I4NZX8</accession>
<comment type="cofactor">
    <cofactor evidence="7">
        <name>Mg(2+)</name>
        <dbReference type="ChEBI" id="CHEBI:18420"/>
    </cofactor>
    <text evidence="7">Binds 1 Mg(2+) ion per subunit.</text>
</comment>
<dbReference type="EC" id="2.7.1.71" evidence="7"/>
<dbReference type="Proteomes" id="UP000199668">
    <property type="component" value="Unassembled WGS sequence"/>
</dbReference>
<keyword evidence="3 7" id="KW-0547">Nucleotide-binding</keyword>
<reference evidence="8 9" key="1">
    <citation type="submission" date="2016-10" db="EMBL/GenBank/DDBJ databases">
        <authorList>
            <person name="de Groot N.N."/>
        </authorList>
    </citation>
    <scope>NUCLEOTIDE SEQUENCE [LARGE SCALE GENOMIC DNA]</scope>
    <source>
        <strain evidence="8 9">CGMCC 1.6134</strain>
    </source>
</reference>
<evidence type="ECO:0000256" key="3">
    <source>
        <dbReference type="ARBA" id="ARBA00022741"/>
    </source>
</evidence>
<evidence type="ECO:0000256" key="2">
    <source>
        <dbReference type="ARBA" id="ARBA00022679"/>
    </source>
</evidence>
<comment type="subcellular location">
    <subcellularLocation>
        <location evidence="7">Cytoplasm</location>
    </subcellularLocation>
</comment>
<dbReference type="GO" id="GO:0008652">
    <property type="term" value="P:amino acid biosynthetic process"/>
    <property type="evidence" value="ECO:0007669"/>
    <property type="project" value="UniProtKB-KW"/>
</dbReference>
<feature type="binding site" evidence="7">
    <location>
        <position position="88"/>
    </location>
    <ligand>
        <name>substrate</name>
    </ligand>
</feature>
<comment type="function">
    <text evidence="7">Catalyzes the specific phosphorylation of the 3-hydroxyl group of shikimic acid using ATP as a cosubstrate.</text>
</comment>
<dbReference type="GO" id="GO:0009423">
    <property type="term" value="P:chorismate biosynthetic process"/>
    <property type="evidence" value="ECO:0007669"/>
    <property type="project" value="UniProtKB-UniRule"/>
</dbReference>
<dbReference type="GO" id="GO:0005524">
    <property type="term" value="F:ATP binding"/>
    <property type="evidence" value="ECO:0007669"/>
    <property type="project" value="UniProtKB-UniRule"/>
</dbReference>
<comment type="similarity">
    <text evidence="7">Belongs to the shikimate kinase family.</text>
</comment>
<keyword evidence="7" id="KW-0963">Cytoplasm</keyword>
<dbReference type="AlphaFoldDB" id="A0A1I4NZX8"/>
<dbReference type="Pfam" id="PF01202">
    <property type="entry name" value="SKI"/>
    <property type="match status" value="1"/>
</dbReference>
<gene>
    <name evidence="7" type="primary">aroK</name>
    <name evidence="8" type="ORF">SAMN04488054_1224</name>
</gene>
<dbReference type="GO" id="GO:0005829">
    <property type="term" value="C:cytosol"/>
    <property type="evidence" value="ECO:0007669"/>
    <property type="project" value="TreeGrafter"/>
</dbReference>
<feature type="binding site" evidence="7">
    <location>
        <position position="65"/>
    </location>
    <ligand>
        <name>substrate</name>
    </ligand>
</feature>
<feature type="binding site" evidence="7">
    <location>
        <position position="41"/>
    </location>
    <ligand>
        <name>substrate</name>
    </ligand>
</feature>
<evidence type="ECO:0000256" key="5">
    <source>
        <dbReference type="ARBA" id="ARBA00022840"/>
    </source>
</evidence>
<dbReference type="GO" id="GO:0004765">
    <property type="term" value="F:shikimate kinase activity"/>
    <property type="evidence" value="ECO:0007669"/>
    <property type="project" value="UniProtKB-UniRule"/>
</dbReference>
<keyword evidence="7" id="KW-0460">Magnesium</keyword>
<proteinExistence type="inferred from homology"/>
<comment type="catalytic activity">
    <reaction evidence="7">
        <text>shikimate + ATP = 3-phosphoshikimate + ADP + H(+)</text>
        <dbReference type="Rhea" id="RHEA:13121"/>
        <dbReference type="ChEBI" id="CHEBI:15378"/>
        <dbReference type="ChEBI" id="CHEBI:30616"/>
        <dbReference type="ChEBI" id="CHEBI:36208"/>
        <dbReference type="ChEBI" id="CHEBI:145989"/>
        <dbReference type="ChEBI" id="CHEBI:456216"/>
        <dbReference type="EC" id="2.7.1.71"/>
    </reaction>
</comment>
<protein>
    <recommendedName>
        <fullName evidence="7">Shikimate kinase</fullName>
        <shortName evidence="7">SK</shortName>
        <ecNumber evidence="7">2.7.1.71</ecNumber>
    </recommendedName>
</protein>
<evidence type="ECO:0000256" key="6">
    <source>
        <dbReference type="ARBA" id="ARBA00023141"/>
    </source>
</evidence>
<dbReference type="PRINTS" id="PR01100">
    <property type="entry name" value="SHIKIMTKNASE"/>
</dbReference>
<dbReference type="STRING" id="266892.SAMN04488054_1224"/>
<evidence type="ECO:0000256" key="7">
    <source>
        <dbReference type="HAMAP-Rule" id="MF_00109"/>
    </source>
</evidence>
<dbReference type="InterPro" id="IPR031322">
    <property type="entry name" value="Shikimate/glucono_kinase"/>
</dbReference>
<dbReference type="OrthoDB" id="9800332at2"/>
<dbReference type="PANTHER" id="PTHR21087:SF16">
    <property type="entry name" value="SHIKIMATE KINASE 1, CHLOROPLASTIC"/>
    <property type="match status" value="1"/>
</dbReference>
<keyword evidence="6 7" id="KW-0057">Aromatic amino acid biosynthesis</keyword>
<dbReference type="CDD" id="cd00464">
    <property type="entry name" value="SK"/>
    <property type="match status" value="1"/>
</dbReference>
<evidence type="ECO:0000256" key="1">
    <source>
        <dbReference type="ARBA" id="ARBA00022605"/>
    </source>
</evidence>
<comment type="subunit">
    <text evidence="7">Monomer.</text>
</comment>
<evidence type="ECO:0000313" key="8">
    <source>
        <dbReference type="EMBL" id="SFM20985.1"/>
    </source>
</evidence>
<feature type="binding site" evidence="7">
    <location>
        <begin position="19"/>
        <end position="24"/>
    </location>
    <ligand>
        <name>ATP</name>
        <dbReference type="ChEBI" id="CHEBI:30616"/>
    </ligand>
</feature>
<sequence>MEQLPALRERNIVLIGFMGSGKSTIGNLLSKKLYRDFIDVDTYIEKQQGMSIPDIFREKGEETFREIEKEATVHLCEKERLKILALGGGAYSQPEIREVCMKYGIVILLNLSWETWKERLPLIQDNRPVLQNKTLDEMETLFYERRQIYSLNTLQIDTDGKSEEAAADEIVHLLKLGWDWYPTHMPDERGRDKNLK</sequence>
<dbReference type="GO" id="GO:0009073">
    <property type="term" value="P:aromatic amino acid family biosynthetic process"/>
    <property type="evidence" value="ECO:0007669"/>
    <property type="project" value="UniProtKB-KW"/>
</dbReference>
<dbReference type="RefSeq" id="WP_090927639.1">
    <property type="nucleotide sequence ID" value="NZ_FOTY01000022.1"/>
</dbReference>
<feature type="binding site" evidence="7">
    <location>
        <position position="127"/>
    </location>
    <ligand>
        <name>ATP</name>
        <dbReference type="ChEBI" id="CHEBI:30616"/>
    </ligand>
</feature>
<keyword evidence="9" id="KW-1185">Reference proteome</keyword>